<dbReference type="InterPro" id="IPR023214">
    <property type="entry name" value="HAD_sf"/>
</dbReference>
<evidence type="ECO:0000313" key="3">
    <source>
        <dbReference type="EMBL" id="AUD03659.1"/>
    </source>
</evidence>
<dbReference type="GO" id="GO:0005829">
    <property type="term" value="C:cytosol"/>
    <property type="evidence" value="ECO:0007669"/>
    <property type="project" value="TreeGrafter"/>
</dbReference>
<dbReference type="AlphaFoldDB" id="A0A2K8Z1E0"/>
<dbReference type="InterPro" id="IPR036412">
    <property type="entry name" value="HAD-like_sf"/>
</dbReference>
<dbReference type="NCBIfam" id="NF011071">
    <property type="entry name" value="PRK14501.1"/>
    <property type="match status" value="1"/>
</dbReference>
<dbReference type="InterPro" id="IPR001830">
    <property type="entry name" value="Glyco_trans_20"/>
</dbReference>
<evidence type="ECO:0000313" key="4">
    <source>
        <dbReference type="Proteomes" id="UP000232883"/>
    </source>
</evidence>
<dbReference type="GO" id="GO:0005992">
    <property type="term" value="P:trehalose biosynthetic process"/>
    <property type="evidence" value="ECO:0007669"/>
    <property type="project" value="InterPro"/>
</dbReference>
<comment type="similarity">
    <text evidence="1">In the C-terminal section; belongs to the trehalose phosphatase family.</text>
</comment>
<dbReference type="KEGG" id="spir:CWM47_18605"/>
<dbReference type="PANTHER" id="PTHR10788:SF106">
    <property type="entry name" value="BCDNA.GH08860"/>
    <property type="match status" value="1"/>
</dbReference>
<dbReference type="Gene3D" id="3.30.70.1020">
    <property type="entry name" value="Trehalose-6-phosphate phosphatase related protein, domain 2"/>
    <property type="match status" value="1"/>
</dbReference>
<dbReference type="Gene3D" id="3.40.50.2000">
    <property type="entry name" value="Glycogen Phosphorylase B"/>
    <property type="match status" value="2"/>
</dbReference>
<dbReference type="SUPFAM" id="SSF53756">
    <property type="entry name" value="UDP-Glycosyltransferase/glycogen phosphorylase"/>
    <property type="match status" value="1"/>
</dbReference>
<dbReference type="NCBIfam" id="TIGR01484">
    <property type="entry name" value="HAD-SF-IIB"/>
    <property type="match status" value="1"/>
</dbReference>
<organism evidence="3 4">
    <name type="scientific">Spirosoma pollinicola</name>
    <dbReference type="NCBI Taxonomy" id="2057025"/>
    <lineage>
        <taxon>Bacteria</taxon>
        <taxon>Pseudomonadati</taxon>
        <taxon>Bacteroidota</taxon>
        <taxon>Cytophagia</taxon>
        <taxon>Cytophagales</taxon>
        <taxon>Cytophagaceae</taxon>
        <taxon>Spirosoma</taxon>
    </lineage>
</organism>
<evidence type="ECO:0000256" key="1">
    <source>
        <dbReference type="ARBA" id="ARBA00006330"/>
    </source>
</evidence>
<dbReference type="Pfam" id="PF00982">
    <property type="entry name" value="Glyco_transf_20"/>
    <property type="match status" value="1"/>
</dbReference>
<dbReference type="GO" id="GO:0004805">
    <property type="term" value="F:trehalose-phosphatase activity"/>
    <property type="evidence" value="ECO:0007669"/>
    <property type="project" value="TreeGrafter"/>
</dbReference>
<dbReference type="SUPFAM" id="SSF56784">
    <property type="entry name" value="HAD-like"/>
    <property type="match status" value="1"/>
</dbReference>
<dbReference type="EMBL" id="CP025096">
    <property type="protein sequence ID" value="AUD03659.1"/>
    <property type="molecule type" value="Genomic_DNA"/>
</dbReference>
<proteinExistence type="inferred from homology"/>
<dbReference type="NCBIfam" id="TIGR00685">
    <property type="entry name" value="T6PP"/>
    <property type="match status" value="1"/>
</dbReference>
<accession>A0A2K8Z1E0</accession>
<gene>
    <name evidence="3" type="ORF">CWM47_18605</name>
</gene>
<dbReference type="Proteomes" id="UP000232883">
    <property type="component" value="Chromosome"/>
</dbReference>
<dbReference type="CDD" id="cd03788">
    <property type="entry name" value="GT20_TPS"/>
    <property type="match status" value="1"/>
</dbReference>
<evidence type="ECO:0000256" key="2">
    <source>
        <dbReference type="ARBA" id="ARBA00008799"/>
    </source>
</evidence>
<dbReference type="RefSeq" id="WP_100989726.1">
    <property type="nucleotide sequence ID" value="NZ_CP025096.1"/>
</dbReference>
<dbReference type="OrthoDB" id="9761633at2"/>
<comment type="similarity">
    <text evidence="2">Belongs to the glycosyltransferase 20 family.</text>
</comment>
<dbReference type="Pfam" id="PF02358">
    <property type="entry name" value="Trehalose_PPase"/>
    <property type="match status" value="1"/>
</dbReference>
<dbReference type="InterPro" id="IPR003337">
    <property type="entry name" value="Trehalose_PPase"/>
</dbReference>
<dbReference type="Gene3D" id="3.40.50.1000">
    <property type="entry name" value="HAD superfamily/HAD-like"/>
    <property type="match status" value="1"/>
</dbReference>
<dbReference type="PANTHER" id="PTHR10788">
    <property type="entry name" value="TREHALOSE-6-PHOSPHATE SYNTHASE"/>
    <property type="match status" value="1"/>
</dbReference>
<reference evidence="3 4" key="1">
    <citation type="submission" date="2017-11" db="EMBL/GenBank/DDBJ databases">
        <title>Taxonomic description and genome sequences of Spirosoma HA7 sp. nov., isolated from pollen microhabitat of Corylus avellana.</title>
        <authorList>
            <person name="Ambika Manirajan B."/>
            <person name="Suarez C."/>
            <person name="Ratering S."/>
            <person name="Geissler-Plaum R."/>
            <person name="Cardinale M."/>
            <person name="Sylvia S."/>
        </authorList>
    </citation>
    <scope>NUCLEOTIDE SEQUENCE [LARGE SCALE GENOMIC DNA]</scope>
    <source>
        <strain evidence="3 4">HA7</strain>
    </source>
</reference>
<sequence length="738" mass="83926">MNTFNSSFKRLLIVSYRLPFSIQQTSEGPSLLQNSGGLVSAVLSMAEQMGQNQGNAAAKIHWIGHGDSALQALGPDALENETFVAHPVYLDEAVNKGFYEGFSNDLIWPLFHYFPSYASFKEHDFDCYQQANTRFLEELTALIEPGDLVWIHDFQLMLLPDLVRQAIPSASIGYFFHIPFPNYEIIKLLPRTWRQALIKGLLGADVVGFHTTDYVQHFLQSVSEVLTLPIIDHRIVLPDRSVVVKDFPISVDFNKFNISGQDTEVFATQQHYKNLLRHNKIIFSVDRLDYTKGITSRLLGYERFLIQNPDWHDEVTFVMTVVPSRDKIGQYQELKREIEETVGRINGLFGTIGWRPIVYSYRSLTFTELMALYTACDIALITPIRDGMNLVCKEFVASRWDHKGVLILSELAGAAQELPDAIIINPTDTQEVADAIKQALVMPLVEQAERLVHMRKHLQNHNVFRWSHDFLSAFNTMISKPTDLETDLPIQPFVSTFSEARKRLLLLDFDGTLAPIVNDPADARLSESLKTILEHLAQSSDVVVISGRNRSFLEKIFTNIPVHLVAEHGAFLKKPDHPWERLDLSSDDWVEPVRLTMNQFVDRFPGSFVEGKETAIAWHYRKVENDDVEGHAIDLATQLRRVSSSTQLTVIQGNKVVEVKPAQHSKGTVAMTLVDQKHYDFIVSIGDDTTDEDMFRQLPNWAYTMKVGPGISFARYRLARQQDVETLLQRINDVLIEA</sequence>
<protein>
    <submittedName>
        <fullName evidence="3">Bifunctional alpha,alpha-trehalose-phosphate synthase (UDP-forming)/trehalose-phosphatase</fullName>
    </submittedName>
</protein>
<dbReference type="InterPro" id="IPR006379">
    <property type="entry name" value="HAD-SF_hydro_IIB"/>
</dbReference>
<name>A0A2K8Z1E0_9BACT</name>
<dbReference type="GO" id="GO:0003825">
    <property type="term" value="F:alpha,alpha-trehalose-phosphate synthase (UDP-forming) activity"/>
    <property type="evidence" value="ECO:0007669"/>
    <property type="project" value="TreeGrafter"/>
</dbReference>
<dbReference type="CDD" id="cd01627">
    <property type="entry name" value="HAD_TPP"/>
    <property type="match status" value="1"/>
</dbReference>
<keyword evidence="4" id="KW-1185">Reference proteome</keyword>